<dbReference type="EMBL" id="JAINUY010000002">
    <property type="protein sequence ID" value="MBZ4034495.1"/>
    <property type="molecule type" value="Genomic_DNA"/>
</dbReference>
<comment type="caution">
    <text evidence="1">The sequence shown here is derived from an EMBL/GenBank/DDBJ whole genome shotgun (WGS) entry which is preliminary data.</text>
</comment>
<evidence type="ECO:0000313" key="2">
    <source>
        <dbReference type="Proteomes" id="UP001139366"/>
    </source>
</evidence>
<evidence type="ECO:0000313" key="1">
    <source>
        <dbReference type="EMBL" id="MBZ4034495.1"/>
    </source>
</evidence>
<sequence length="147" mass="16826">MKNLNKLLRRAILIKKFRNIKTLDRELFLRCKPIKSFIKKNNISDKEAMLLPPVIIGAVLGNKFKIDVTRYLEDPIAKKLEAKLNTIGKIGKHNGINVVGKCAEVNSSNYLLLRKKANLSEINFTNPYRPRTSEIIETCLNCQNVFN</sequence>
<organism evidence="1 2">
    <name type="scientific">Flavobacterium potami</name>
    <dbReference type="NCBI Taxonomy" id="2872310"/>
    <lineage>
        <taxon>Bacteria</taxon>
        <taxon>Pseudomonadati</taxon>
        <taxon>Bacteroidota</taxon>
        <taxon>Flavobacteriia</taxon>
        <taxon>Flavobacteriales</taxon>
        <taxon>Flavobacteriaceae</taxon>
        <taxon>Flavobacterium</taxon>
    </lineage>
</organism>
<name>A0A9X1KPH5_9FLAO</name>
<dbReference type="RefSeq" id="WP_223705214.1">
    <property type="nucleotide sequence ID" value="NZ_JAINUY010000002.1"/>
</dbReference>
<keyword evidence="2" id="KW-1185">Reference proteome</keyword>
<accession>A0A9X1KPH5</accession>
<gene>
    <name evidence="1" type="ORF">K6T82_06940</name>
</gene>
<reference evidence="1 2" key="1">
    <citation type="journal article" date="2023" name="Antonie Van Leeuwenhoek">
        <title>Flavobacterium potami sp. nov., a multi-metal resistance genes harbouring bacterium isolated from shallow river silt.</title>
        <authorList>
            <person name="Li S."/>
            <person name="Mao S."/>
            <person name="Mu W."/>
            <person name="Guo B."/>
            <person name="Li C."/>
            <person name="Zhu Q."/>
            <person name="Hou X."/>
            <person name="Zhao Y."/>
            <person name="Wei S."/>
            <person name="Liu H."/>
            <person name="Liu A."/>
        </authorList>
    </citation>
    <scope>NUCLEOTIDE SEQUENCE [LARGE SCALE GENOMIC DNA]</scope>
    <source>
        <strain evidence="1 2">17A</strain>
    </source>
</reference>
<protein>
    <submittedName>
        <fullName evidence="1">Uncharacterized protein</fullName>
    </submittedName>
</protein>
<proteinExistence type="predicted"/>
<dbReference type="AlphaFoldDB" id="A0A9X1KPH5"/>
<dbReference type="Proteomes" id="UP001139366">
    <property type="component" value="Unassembled WGS sequence"/>
</dbReference>